<reference evidence="11" key="1">
    <citation type="submission" date="2022-03" db="EMBL/GenBank/DDBJ databases">
        <authorList>
            <person name="Martin C."/>
        </authorList>
    </citation>
    <scope>NUCLEOTIDE SEQUENCE</scope>
</reference>
<keyword evidence="4 9" id="KW-0106">Calcium</keyword>
<accession>A0A8J1TSI2</accession>
<keyword evidence="12" id="KW-1185">Reference proteome</keyword>
<evidence type="ECO:0000313" key="11">
    <source>
        <dbReference type="EMBL" id="CAH1779163.1"/>
    </source>
</evidence>
<dbReference type="FunFam" id="2.60.40.10:FF:000090">
    <property type="entry name" value="Protein-glutamine gamma-glutamyltransferase 2"/>
    <property type="match status" value="1"/>
</dbReference>
<dbReference type="Pfam" id="PF00868">
    <property type="entry name" value="Transglut_N"/>
    <property type="match status" value="1"/>
</dbReference>
<dbReference type="InterPro" id="IPR013783">
    <property type="entry name" value="Ig-like_fold"/>
</dbReference>
<dbReference type="EC" id="2.3.2.13" evidence="6"/>
<evidence type="ECO:0000256" key="6">
    <source>
        <dbReference type="ARBA" id="ARBA00024222"/>
    </source>
</evidence>
<evidence type="ECO:0000256" key="3">
    <source>
        <dbReference type="ARBA" id="ARBA00022723"/>
    </source>
</evidence>
<keyword evidence="5" id="KW-0012">Acyltransferase</keyword>
<feature type="active site" evidence="8">
    <location>
        <position position="429"/>
    </location>
</feature>
<comment type="catalytic activity">
    <reaction evidence="7">
        <text>L-glutaminyl-[protein] + L-lysyl-[protein] = [protein]-L-lysyl-N(6)-5-L-glutamyl-[protein] + NH4(+)</text>
        <dbReference type="Rhea" id="RHEA:54816"/>
        <dbReference type="Rhea" id="RHEA-COMP:9752"/>
        <dbReference type="Rhea" id="RHEA-COMP:10207"/>
        <dbReference type="Rhea" id="RHEA-COMP:14005"/>
        <dbReference type="ChEBI" id="CHEBI:28938"/>
        <dbReference type="ChEBI" id="CHEBI:29969"/>
        <dbReference type="ChEBI" id="CHEBI:30011"/>
        <dbReference type="ChEBI" id="CHEBI:138370"/>
        <dbReference type="EC" id="2.3.2.13"/>
    </reaction>
</comment>
<evidence type="ECO:0000256" key="1">
    <source>
        <dbReference type="ARBA" id="ARBA00005968"/>
    </source>
</evidence>
<dbReference type="Pfam" id="PF01841">
    <property type="entry name" value="Transglut_core"/>
    <property type="match status" value="1"/>
</dbReference>
<evidence type="ECO:0000256" key="9">
    <source>
        <dbReference type="PIRSR" id="PIRSR000459-2"/>
    </source>
</evidence>
<evidence type="ECO:0000256" key="4">
    <source>
        <dbReference type="ARBA" id="ARBA00022837"/>
    </source>
</evidence>
<dbReference type="EMBL" id="CAIIXF020000003">
    <property type="protein sequence ID" value="CAH1779163.1"/>
    <property type="molecule type" value="Genomic_DNA"/>
</dbReference>
<dbReference type="InterPro" id="IPR002931">
    <property type="entry name" value="Transglutaminase-like"/>
</dbReference>
<dbReference type="PIRSF" id="PIRSF000459">
    <property type="entry name" value="TGM_EBP42"/>
    <property type="match status" value="1"/>
</dbReference>
<dbReference type="FunFam" id="3.90.260.10:FF:000001">
    <property type="entry name" value="Protein-glutamine gamma-glutamyltransferase 2"/>
    <property type="match status" value="1"/>
</dbReference>
<proteinExistence type="inferred from homology"/>
<dbReference type="AlphaFoldDB" id="A0A8J1TSI2"/>
<dbReference type="PANTHER" id="PTHR11590">
    <property type="entry name" value="PROTEIN-GLUTAMINE GAMMA-GLUTAMYLTRANSFERASE"/>
    <property type="match status" value="1"/>
</dbReference>
<dbReference type="GO" id="GO:0003810">
    <property type="term" value="F:protein-glutamine gamma-glutamyltransferase activity"/>
    <property type="evidence" value="ECO:0007669"/>
    <property type="project" value="UniProtKB-EC"/>
</dbReference>
<dbReference type="InterPro" id="IPR023608">
    <property type="entry name" value="Transglutaminase_animal"/>
</dbReference>
<dbReference type="Pfam" id="PF00927">
    <property type="entry name" value="Transglut_C"/>
    <property type="match status" value="2"/>
</dbReference>
<keyword evidence="2" id="KW-0808">Transferase</keyword>
<feature type="binding site" evidence="9">
    <location>
        <position position="531"/>
    </location>
    <ligand>
        <name>Ca(2+)</name>
        <dbReference type="ChEBI" id="CHEBI:29108"/>
    </ligand>
</feature>
<dbReference type="SUPFAM" id="SSF49309">
    <property type="entry name" value="Transglutaminase, two C-terminal domains"/>
    <property type="match status" value="2"/>
</dbReference>
<sequence>MSRYYSRNRYSSTGLLDRGRSYRSTFDWTPRSRTSLYYREPGCHFDIRDYRTIVELDTDIPEADKEVLRVQKVNFNIAENVKAHHTDKFEITDVMKGDKYMKSQLVVRRGQSFDIEVEFDREFSKEKDDLNLIFEIGKRPLVSKGTSITLTLSDADKPKQWGAKVKSKKDKEIVMTIFTPPDIPIGKWQFKIDSIFKDSDSKKKYRYTHEDPIYMLFNPWCPDDLVFLDDENLRREYVLNDSGKIYSGTAKNIRPKPWNFGQFEDFMLDCCFHLLEQSGLSYKVMGNPVNVSRKISAMTNAPDDGGVLVGNWSGKYAGGTSPLAWSGSVRILEEYWRTLQPVKYGQCWVFSGVVTSIARCLGIPARSVTNFSSAHDTDGSITIDNHWGTDGKPLEEYNSDSVWNFHVWNDVWMARPDLPTGFGGWQAIDATPQETSDGVFCAGPASLEALKNGLVNLPYDGAFIFAEVNADRVHWIHAPDGQTSKQLVKNQVGKSISTKLPIGQRLSGAIGGGDRQDITNQYKYPEKSHQERTAVWRAAQASSLPVDVYDIKDQDVFIDMIEKDDVLVGQPFDVVLKIKNKSAAERTVKATLTARVVHYTGVPAEIVKSESLNIKLEAAAEGKVEMKVDPSDYLGKLVDMCMIRMNLMASIIETKQVHCESDDFRLIKPDIDIKAPDAVNVAEEFSVEAKFINPLPTPLTNCEFTVEGPGLQKPVKVKIASVPSGAEAKLEAQKYTPRRPGDRKLIVSFHSTELSDMSNDVDIIVK</sequence>
<comment type="cofactor">
    <cofactor evidence="9">
        <name>Ca(2+)</name>
        <dbReference type="ChEBI" id="CHEBI:29108"/>
    </cofactor>
    <text evidence="9">Binds 1 Ca(2+) ion per subunit.</text>
</comment>
<feature type="binding site" evidence="9">
    <location>
        <position position="469"/>
    </location>
    <ligand>
        <name>Ca(2+)</name>
        <dbReference type="ChEBI" id="CHEBI:29108"/>
    </ligand>
</feature>
<dbReference type="SMART" id="SM00460">
    <property type="entry name" value="TGc"/>
    <property type="match status" value="1"/>
</dbReference>
<comment type="caution">
    <text evidence="11">The sequence shown here is derived from an EMBL/GenBank/DDBJ whole genome shotgun (WGS) entry which is preliminary data.</text>
</comment>
<dbReference type="InterPro" id="IPR001102">
    <property type="entry name" value="Transglutaminase_N"/>
</dbReference>
<dbReference type="GO" id="GO:0046872">
    <property type="term" value="F:metal ion binding"/>
    <property type="evidence" value="ECO:0007669"/>
    <property type="project" value="UniProtKB-KW"/>
</dbReference>
<dbReference type="SUPFAM" id="SSF81296">
    <property type="entry name" value="E set domains"/>
    <property type="match status" value="1"/>
</dbReference>
<evidence type="ECO:0000256" key="8">
    <source>
        <dbReference type="PIRSR" id="PIRSR000459-1"/>
    </source>
</evidence>
<dbReference type="OrthoDB" id="437511at2759"/>
<dbReference type="InterPro" id="IPR014756">
    <property type="entry name" value="Ig_E-set"/>
</dbReference>
<dbReference type="Proteomes" id="UP000749559">
    <property type="component" value="Unassembled WGS sequence"/>
</dbReference>
<feature type="binding site" evidence="9">
    <location>
        <position position="471"/>
    </location>
    <ligand>
        <name>Ca(2+)</name>
        <dbReference type="ChEBI" id="CHEBI:29108"/>
    </ligand>
</feature>
<dbReference type="InterPro" id="IPR036985">
    <property type="entry name" value="Transglutaminase-like_sf"/>
</dbReference>
<feature type="domain" description="Transglutaminase-like" evidence="10">
    <location>
        <begin position="339"/>
        <end position="432"/>
    </location>
</feature>
<evidence type="ECO:0000313" key="12">
    <source>
        <dbReference type="Proteomes" id="UP000749559"/>
    </source>
</evidence>
<dbReference type="SUPFAM" id="SSF54001">
    <property type="entry name" value="Cysteine proteinases"/>
    <property type="match status" value="1"/>
</dbReference>
<dbReference type="FunFam" id="2.60.40.10:FF:000171">
    <property type="entry name" value="protein-glutamine gamma-glutamyltransferase 6"/>
    <property type="match status" value="1"/>
</dbReference>
<dbReference type="Gene3D" id="2.60.40.10">
    <property type="entry name" value="Immunoglobulins"/>
    <property type="match status" value="3"/>
</dbReference>
<dbReference type="InterPro" id="IPR038765">
    <property type="entry name" value="Papain-like_cys_pep_sf"/>
</dbReference>
<comment type="similarity">
    <text evidence="1">Belongs to the transglutaminase superfamily. Transglutaminase family.</text>
</comment>
<gene>
    <name evidence="11" type="ORF">OFUS_LOCUS5996</name>
</gene>
<dbReference type="InterPro" id="IPR008958">
    <property type="entry name" value="Transglutaminase_C"/>
</dbReference>
<evidence type="ECO:0000256" key="2">
    <source>
        <dbReference type="ARBA" id="ARBA00022679"/>
    </source>
</evidence>
<protein>
    <recommendedName>
        <fullName evidence="6">protein-glutamine gamma-glutamyltransferase</fullName>
        <ecNumber evidence="6">2.3.2.13</ecNumber>
    </recommendedName>
</protein>
<evidence type="ECO:0000256" key="5">
    <source>
        <dbReference type="ARBA" id="ARBA00023315"/>
    </source>
</evidence>
<organism evidence="11 12">
    <name type="scientific">Owenia fusiformis</name>
    <name type="common">Polychaete worm</name>
    <dbReference type="NCBI Taxonomy" id="6347"/>
    <lineage>
        <taxon>Eukaryota</taxon>
        <taxon>Metazoa</taxon>
        <taxon>Spiralia</taxon>
        <taxon>Lophotrochozoa</taxon>
        <taxon>Annelida</taxon>
        <taxon>Polychaeta</taxon>
        <taxon>Sedentaria</taxon>
        <taxon>Canalipalpata</taxon>
        <taxon>Sabellida</taxon>
        <taxon>Oweniida</taxon>
        <taxon>Oweniidae</taxon>
        <taxon>Owenia</taxon>
    </lineage>
</organism>
<dbReference type="InterPro" id="IPR050779">
    <property type="entry name" value="Transglutaminase"/>
</dbReference>
<dbReference type="InterPro" id="IPR036238">
    <property type="entry name" value="Transglutaminase_C_sf"/>
</dbReference>
<dbReference type="Gene3D" id="3.90.260.10">
    <property type="entry name" value="Transglutaminase-like"/>
    <property type="match status" value="1"/>
</dbReference>
<feature type="active site" evidence="8">
    <location>
        <position position="347"/>
    </location>
</feature>
<dbReference type="PANTHER" id="PTHR11590:SF40">
    <property type="entry name" value="HEMOCYTE PROTEIN-GLUTAMINE GAMMA-GLUTAMYLTRANSFERASE-LIKE PROTEIN"/>
    <property type="match status" value="1"/>
</dbReference>
<feature type="binding site" evidence="9">
    <location>
        <position position="526"/>
    </location>
    <ligand>
        <name>Ca(2+)</name>
        <dbReference type="ChEBI" id="CHEBI:29108"/>
    </ligand>
</feature>
<keyword evidence="3 9" id="KW-0479">Metal-binding</keyword>
<evidence type="ECO:0000259" key="10">
    <source>
        <dbReference type="SMART" id="SM00460"/>
    </source>
</evidence>
<name>A0A8J1TSI2_OWEFU</name>
<evidence type="ECO:0000256" key="7">
    <source>
        <dbReference type="ARBA" id="ARBA00051843"/>
    </source>
</evidence>
<feature type="active site" evidence="8">
    <location>
        <position position="406"/>
    </location>
</feature>